<keyword evidence="2" id="KW-1185">Reference proteome</keyword>
<dbReference type="AlphaFoldDB" id="A0A6N8J2Y5"/>
<comment type="caution">
    <text evidence="1">The sequence shown here is derived from an EMBL/GenBank/DDBJ whole genome shotgun (WGS) entry which is preliminary data.</text>
</comment>
<accession>A0A6N8J2Y5</accession>
<dbReference type="Proteomes" id="UP000468388">
    <property type="component" value="Unassembled WGS sequence"/>
</dbReference>
<evidence type="ECO:0000313" key="2">
    <source>
        <dbReference type="Proteomes" id="UP000468388"/>
    </source>
</evidence>
<gene>
    <name evidence="1" type="ORF">GO495_02290</name>
</gene>
<evidence type="ECO:0000313" key="1">
    <source>
        <dbReference type="EMBL" id="MVT39403.1"/>
    </source>
</evidence>
<protein>
    <submittedName>
        <fullName evidence="1">Uncharacterized protein</fullName>
    </submittedName>
</protein>
<organism evidence="1 2">
    <name type="scientific">Chitinophaga oryziterrae</name>
    <dbReference type="NCBI Taxonomy" id="1031224"/>
    <lineage>
        <taxon>Bacteria</taxon>
        <taxon>Pseudomonadati</taxon>
        <taxon>Bacteroidota</taxon>
        <taxon>Chitinophagia</taxon>
        <taxon>Chitinophagales</taxon>
        <taxon>Chitinophagaceae</taxon>
        <taxon>Chitinophaga</taxon>
    </lineage>
</organism>
<proteinExistence type="predicted"/>
<sequence>MIGSPEHFHKLEKSLALKLGLAAFKSGPQVIRNERGWRENDISIDYIWMVTVDHLYFGKGGIFAIKYNESRFREKVNPGGLVQGIFIYKDEISQIYTEPGITDLRGIFNFNLFEGSKGIALDGVSYTVRISGRNIDTFISLNNPDTDSWKNGKQRYGRLATGWPQHLKTKR</sequence>
<dbReference type="RefSeq" id="WP_157298081.1">
    <property type="nucleotide sequence ID" value="NZ_BAAAZB010000005.1"/>
</dbReference>
<name>A0A6N8J2Y5_9BACT</name>
<dbReference type="EMBL" id="WRXO01000001">
    <property type="protein sequence ID" value="MVT39403.1"/>
    <property type="molecule type" value="Genomic_DNA"/>
</dbReference>
<dbReference type="OrthoDB" id="668285at2"/>
<reference evidence="1 2" key="1">
    <citation type="submission" date="2019-12" db="EMBL/GenBank/DDBJ databases">
        <title>The draft genomic sequence of strain Chitinophaga oryziterrae JCM 16595.</title>
        <authorList>
            <person name="Zhang X."/>
        </authorList>
    </citation>
    <scope>NUCLEOTIDE SEQUENCE [LARGE SCALE GENOMIC DNA]</scope>
    <source>
        <strain evidence="1 2">JCM 16595</strain>
    </source>
</reference>